<keyword evidence="2" id="KW-0294">Fucose metabolism</keyword>
<protein>
    <recommendedName>
        <fullName evidence="8">Alternative oxidase</fullName>
    </recommendedName>
</protein>
<keyword evidence="1" id="KW-0808">Transferase</keyword>
<evidence type="ECO:0000313" key="7">
    <source>
        <dbReference type="Proteomes" id="UP001642405"/>
    </source>
</evidence>
<evidence type="ECO:0008006" key="8">
    <source>
        <dbReference type="Google" id="ProtNLM"/>
    </source>
</evidence>
<feature type="compositionally biased region" description="Basic and acidic residues" evidence="4">
    <location>
        <begin position="286"/>
        <end position="295"/>
    </location>
</feature>
<evidence type="ECO:0000256" key="4">
    <source>
        <dbReference type="SAM" id="MobiDB-lite"/>
    </source>
</evidence>
<gene>
    <name evidence="6" type="ORF">SCUCBS95973_006005</name>
</gene>
<evidence type="ECO:0000256" key="3">
    <source>
        <dbReference type="ARBA" id="ARBA00023277"/>
    </source>
</evidence>
<dbReference type="Pfam" id="PF10250">
    <property type="entry name" value="O-FucT"/>
    <property type="match status" value="1"/>
</dbReference>
<organism evidence="6 7">
    <name type="scientific">Sporothrix curviconia</name>
    <dbReference type="NCBI Taxonomy" id="1260050"/>
    <lineage>
        <taxon>Eukaryota</taxon>
        <taxon>Fungi</taxon>
        <taxon>Dikarya</taxon>
        <taxon>Ascomycota</taxon>
        <taxon>Pezizomycotina</taxon>
        <taxon>Sordariomycetes</taxon>
        <taxon>Sordariomycetidae</taxon>
        <taxon>Ophiostomatales</taxon>
        <taxon>Ophiostomataceae</taxon>
        <taxon>Sporothrix</taxon>
    </lineage>
</organism>
<keyword evidence="7" id="KW-1185">Reference proteome</keyword>
<keyword evidence="5" id="KW-0812">Transmembrane</keyword>
<accession>A0ABP0C3N5</accession>
<comment type="caution">
    <text evidence="6">The sequence shown here is derived from an EMBL/GenBank/DDBJ whole genome shotgun (WGS) entry which is preliminary data.</text>
</comment>
<evidence type="ECO:0000256" key="1">
    <source>
        <dbReference type="ARBA" id="ARBA00022679"/>
    </source>
</evidence>
<dbReference type="CDD" id="cd11296">
    <property type="entry name" value="O-FucT_like"/>
    <property type="match status" value="1"/>
</dbReference>
<dbReference type="EMBL" id="CAWUHB010000034">
    <property type="protein sequence ID" value="CAK7225861.1"/>
    <property type="molecule type" value="Genomic_DNA"/>
</dbReference>
<feature type="region of interest" description="Disordered" evidence="4">
    <location>
        <begin position="284"/>
        <end position="303"/>
    </location>
</feature>
<feature type="transmembrane region" description="Helical" evidence="5">
    <location>
        <begin position="21"/>
        <end position="43"/>
    </location>
</feature>
<dbReference type="Proteomes" id="UP001642405">
    <property type="component" value="Unassembled WGS sequence"/>
</dbReference>
<dbReference type="InterPro" id="IPR019378">
    <property type="entry name" value="GDP-Fuc_O-FucTrfase"/>
</dbReference>
<sequence>MNLNAVASWLRRFSGPRSPPRLRLVIVYSVAVILVVLVLLATLNGRESLPSMPHLTITSTRPQTDLSQPDAPFISWPLARLCRETRWTPGIVFACNNNSGGIGNIRNFVLTCVRYAIAAGATGLVLPQIETRSEHDLAHLFGGRKPFAHFFDTAHFRASLQEACPFLRVYDSIEAIPHLIEPRAEPLHPKALGLRGGCDERDLNRHTDRFRDEFDAMVTQSAAEFALPAVAELHPRLLQPIWGVQWEWPVAKDGPALTNTFGGLLRFQRDILELGQEMAAAMMRKTTAESESKQERKPKHEPKPKLFAGVHLRTESDALPFWPPFATQTREFLRSLTLKKLLAVYLATGNATEASRFRERAEEQGVRVWTKDDLVRDQPVLQQRLRALTWDQQALVDFVVLLRCDYFLGVSPSSFSMTIAAKRHLHLATVDSSSDNGIYSRPWPVNGQGDAQSRLVGNYSSYWDDWLFMYDALWP</sequence>
<keyword evidence="5" id="KW-1133">Transmembrane helix</keyword>
<keyword evidence="3" id="KW-0119">Carbohydrate metabolism</keyword>
<keyword evidence="5" id="KW-0472">Membrane</keyword>
<dbReference type="Gene3D" id="3.40.50.11350">
    <property type="match status" value="1"/>
</dbReference>
<evidence type="ECO:0000256" key="5">
    <source>
        <dbReference type="SAM" id="Phobius"/>
    </source>
</evidence>
<evidence type="ECO:0000256" key="2">
    <source>
        <dbReference type="ARBA" id="ARBA00023253"/>
    </source>
</evidence>
<name>A0ABP0C3N5_9PEZI</name>
<evidence type="ECO:0000313" key="6">
    <source>
        <dbReference type="EMBL" id="CAK7225861.1"/>
    </source>
</evidence>
<reference evidence="6 7" key="1">
    <citation type="submission" date="2024-01" db="EMBL/GenBank/DDBJ databases">
        <authorList>
            <person name="Allen C."/>
            <person name="Tagirdzhanova G."/>
        </authorList>
    </citation>
    <scope>NUCLEOTIDE SEQUENCE [LARGE SCALE GENOMIC DNA]</scope>
</reference>
<proteinExistence type="predicted"/>